<sequence>MILEREAPGLKWYQSGDYRLRLRRTEDGSGWTLWATSEFRSIGLIMAIYDFVSWGEQELVAAVKLDRAWHDLQGFTFELDDHKTIAHETLRFVAEWEIAPDERSPLVLPEDWYAED</sequence>
<reference evidence="1 2" key="1">
    <citation type="submission" date="2011-11" db="EMBL/GenBank/DDBJ databases">
        <title>Whole genome shotgun sequence of Gordonia araii NBRC 100433.</title>
        <authorList>
            <person name="Yoshida Y."/>
            <person name="Hosoyama A."/>
            <person name="Tsuchikane K."/>
            <person name="Katsumata H."/>
            <person name="Yamazaki S."/>
            <person name="Fujita N."/>
        </authorList>
    </citation>
    <scope>NUCLEOTIDE SEQUENCE [LARGE SCALE GENOMIC DNA]</scope>
    <source>
        <strain evidence="1 2">NBRC 100433</strain>
    </source>
</reference>
<gene>
    <name evidence="1" type="ORF">GOARA_033_00210</name>
</gene>
<dbReference type="AlphaFoldDB" id="G7H045"/>
<dbReference type="EMBL" id="BAEE01000033">
    <property type="protein sequence ID" value="GAB09220.1"/>
    <property type="molecule type" value="Genomic_DNA"/>
</dbReference>
<keyword evidence="2" id="KW-1185">Reference proteome</keyword>
<organism evidence="1 2">
    <name type="scientific">Gordonia araii NBRC 100433</name>
    <dbReference type="NCBI Taxonomy" id="1073574"/>
    <lineage>
        <taxon>Bacteria</taxon>
        <taxon>Bacillati</taxon>
        <taxon>Actinomycetota</taxon>
        <taxon>Actinomycetes</taxon>
        <taxon>Mycobacteriales</taxon>
        <taxon>Gordoniaceae</taxon>
        <taxon>Gordonia</taxon>
    </lineage>
</organism>
<evidence type="ECO:0000313" key="2">
    <source>
        <dbReference type="Proteomes" id="UP000035088"/>
    </source>
</evidence>
<dbReference type="Proteomes" id="UP000035088">
    <property type="component" value="Unassembled WGS sequence"/>
</dbReference>
<accession>G7H045</accession>
<comment type="caution">
    <text evidence="1">The sequence shown here is derived from an EMBL/GenBank/DDBJ whole genome shotgun (WGS) entry which is preliminary data.</text>
</comment>
<proteinExistence type="predicted"/>
<dbReference type="STRING" id="1073574.GOARA_033_00210"/>
<evidence type="ECO:0000313" key="1">
    <source>
        <dbReference type="EMBL" id="GAB09220.1"/>
    </source>
</evidence>
<dbReference type="RefSeq" id="WP_007321297.1">
    <property type="nucleotide sequence ID" value="NZ_JABELY010000031.1"/>
</dbReference>
<name>G7H045_9ACTN</name>
<protein>
    <submittedName>
        <fullName evidence="1">Uncharacterized protein</fullName>
    </submittedName>
</protein>